<dbReference type="NCBIfam" id="TIGR02727">
    <property type="entry name" value="MTHFS_bact"/>
    <property type="match status" value="1"/>
</dbReference>
<keyword evidence="9" id="KW-0469">Meiosis</keyword>
<evidence type="ECO:0000313" key="16">
    <source>
        <dbReference type="Proteomes" id="UP001396334"/>
    </source>
</evidence>
<evidence type="ECO:0000256" key="9">
    <source>
        <dbReference type="ARBA" id="ARBA00023254"/>
    </source>
</evidence>
<dbReference type="Pfam" id="PF02463">
    <property type="entry name" value="SMC_N"/>
    <property type="match status" value="1"/>
</dbReference>
<organism evidence="15 16">
    <name type="scientific">Hibiscus sabdariffa</name>
    <name type="common">roselle</name>
    <dbReference type="NCBI Taxonomy" id="183260"/>
    <lineage>
        <taxon>Eukaryota</taxon>
        <taxon>Viridiplantae</taxon>
        <taxon>Streptophyta</taxon>
        <taxon>Embryophyta</taxon>
        <taxon>Tracheophyta</taxon>
        <taxon>Spermatophyta</taxon>
        <taxon>Magnoliopsida</taxon>
        <taxon>eudicotyledons</taxon>
        <taxon>Gunneridae</taxon>
        <taxon>Pentapetalae</taxon>
        <taxon>rosids</taxon>
        <taxon>malvids</taxon>
        <taxon>Malvales</taxon>
        <taxon>Malvaceae</taxon>
        <taxon>Malvoideae</taxon>
        <taxon>Hibiscus</taxon>
    </lineage>
</organism>
<dbReference type="CDD" id="cd03275">
    <property type="entry name" value="ABC_SMC1_euk"/>
    <property type="match status" value="1"/>
</dbReference>
<dbReference type="SUPFAM" id="SSF52540">
    <property type="entry name" value="P-loop containing nucleoside triphosphate hydrolases"/>
    <property type="match status" value="1"/>
</dbReference>
<dbReference type="EMBL" id="JBBPBN010000086">
    <property type="protein sequence ID" value="KAK8982337.1"/>
    <property type="molecule type" value="Genomic_DNA"/>
</dbReference>
<keyword evidence="8 11" id="KW-0539">Nucleus</keyword>
<keyword evidence="6" id="KW-0498">Mitosis</keyword>
<dbReference type="SUPFAM" id="SSF100950">
    <property type="entry name" value="NagB/RpiA/CoA transferase-like"/>
    <property type="match status" value="1"/>
</dbReference>
<dbReference type="InterPro" id="IPR037171">
    <property type="entry name" value="NagB/RpiA_transferase-like"/>
</dbReference>
<keyword evidence="16" id="KW-1185">Reference proteome</keyword>
<dbReference type="PIRSF" id="PIRSF005719">
    <property type="entry name" value="SMC"/>
    <property type="match status" value="1"/>
</dbReference>
<dbReference type="InterPro" id="IPR010935">
    <property type="entry name" value="SMC_hinge"/>
</dbReference>
<dbReference type="SMART" id="SM00968">
    <property type="entry name" value="SMC_hinge"/>
    <property type="match status" value="1"/>
</dbReference>
<gene>
    <name evidence="15" type="ORF">V6N11_037508</name>
</gene>
<evidence type="ECO:0000256" key="10">
    <source>
        <dbReference type="ARBA" id="ARBA00023306"/>
    </source>
</evidence>
<dbReference type="PANTHER" id="PTHR18937:SF12">
    <property type="entry name" value="STRUCTURAL MAINTENANCE OF CHROMOSOMES PROTEIN"/>
    <property type="match status" value="1"/>
</dbReference>
<evidence type="ECO:0000256" key="6">
    <source>
        <dbReference type="ARBA" id="ARBA00022776"/>
    </source>
</evidence>
<keyword evidence="4" id="KW-0158">Chromosome</keyword>
<dbReference type="InterPro" id="IPR003395">
    <property type="entry name" value="RecF/RecN/SMC_N"/>
</dbReference>
<dbReference type="Gene3D" id="3.40.50.300">
    <property type="entry name" value="P-loop containing nucleotide triphosphate hydrolases"/>
    <property type="match status" value="2"/>
</dbReference>
<dbReference type="Pfam" id="PF06470">
    <property type="entry name" value="SMC_hinge"/>
    <property type="match status" value="1"/>
</dbReference>
<feature type="coiled-coil region" evidence="12">
    <location>
        <begin position="475"/>
        <end position="565"/>
    </location>
</feature>
<evidence type="ECO:0000256" key="11">
    <source>
        <dbReference type="PIRNR" id="PIRNR005719"/>
    </source>
</evidence>
<keyword evidence="10" id="KW-0131">Cell cycle</keyword>
<feature type="coiled-coil region" evidence="12">
    <location>
        <begin position="1034"/>
        <end position="1061"/>
    </location>
</feature>
<reference evidence="15 16" key="1">
    <citation type="journal article" date="2024" name="G3 (Bethesda)">
        <title>Genome assembly of Hibiscus sabdariffa L. provides insights into metabolisms of medicinal natural products.</title>
        <authorList>
            <person name="Kim T."/>
        </authorList>
    </citation>
    <scope>NUCLEOTIDE SEQUENCE [LARGE SCALE GENOMIC DNA]</scope>
    <source>
        <strain evidence="15">TK-2024</strain>
        <tissue evidence="15">Old leaves</tissue>
    </source>
</reference>
<comment type="subcellular location">
    <subcellularLocation>
        <location evidence="2">Chromosome</location>
    </subcellularLocation>
    <subcellularLocation>
        <location evidence="1 11">Nucleus</location>
    </subcellularLocation>
</comment>
<sequence>MPSLTSPGKILRLELNNFKSYKGLQTIGPFSDFTAIIGPNGAGKSNLMDAISFVLGVRTGQLRGTQLRDLIYAFDDREKEQSGRRAFVRLVYQLAGGSELRFTRTILPSGGSEYQIDDSNVNWDEYNGKLRSLGILVKARNFLVFQGDVESIASKNPKELTGLLEQISGSEELKRDYETLEEQKARAEEKSALIYQRKRTIVMERKHKKEQKEEAEKQFRLQDELKSLKKVHHLWQLHTIEKDIDKISDDLVSEKKNREDVIHEVEHFEAEAFKKKKEQAKYQKEIAQCEKRISERSIRLDKCGSAFHHPPVRQDVSSWKAVDQHLAFDDLMIMRVGAISIYGQPELMKLNAESSRINSKIKSNRKELDRKKEERRKHGDDIKELQKGIQDLTAKLRKHGDDIKELQKGIQDLTAKLRKHGDEKSCGDTGKLPLSDNEQLTVYFQIKGDAGMKTAKLRDEKELLDRQQHTDIEAQKNLEENLQQLNDREHELEAQEDQMQARLKKILDTSAKQKDELADLKKELRDMQDKHQKSRSKFENLKSKIAEIENQLRELKSDRYENERDARLSEAVETLKRLFQGVHGRMTDLCRPTQKKYNLAVTVAMGRFMDAVVVEDENTGKECIKYLKEQRLPPQTFIPLQSEKHFYIPSCFTIYRQLCSFLSSLRKFEIRAACANAFCVLNIHKFDPALEKAVLFAVGNTLVCDDLEEAKVLSWTGERFKVVTVDGILLSKSGTMTGGTSGGMEARSNKWDDKKIEGLKKKKEQFEVELEELGSIREMQLKESETSGRISGLEKKVQYGDIEKKSIEDKLKSLKQEKKNIKDRIGHITPEVQKLKDVTDKRNKDITKLEKRINEIVDRLFKSFSQSVQVANIGEYEENQLKAAQNMAEERLSLSNQLAKLKYHLCLSVSVFVEWKSKLEECEKEIQAWKKQASDAATSISKLNRQINSKETQINHLDDRKVEIIEKCDLEHIELPLVADAMETDSSNGKEFDFSQLNRSLLQNRRPSDREKIEADFKQKIDALVLEIERTAPNLKARDQYKTLQEKEKDVTEEFELATKEEKQVADAYNSVKQRRYELFMEAFNHISSNIDRIYKQLTKSGTHPLGGTAYLNLENEDDPFLHGIKYTAMPPTKRFRDMEQLSGGEKTVAALALLFSIHRESDSFPFALRANIVLFIYACYSYRPSPFFILDEVDAALDNLNVAKVAGFIRSKSCDGARASQDSEGSSGFQSIVISLKDSFYDKAEALVGVYRDSDKGSTAPPIPGFPSCFASASASAYGNGRAYLALDRSHPAMSNNNQEPDNLESVFKQKRILRTKVRQALKSMDLSLRSQEDDIIQSIVLEAPWFKSSKRLCAYISCRALREVDTSKLLSQILHNPSSAPDGGSVPQTTKKLYVPRVEDKNSNMRMFNISRIDDLVANSMNILEPASVDADGNDREDVMHANDPVDLFILPGLAFDRSGRRLGRGGGYYDTFLTKYKELAKEKDWKRPLFVALSYSVQILDEEVIPVTPNDVLVDALVSPTGVIPITSAALERMKL</sequence>
<feature type="coiled-coil region" evidence="12">
    <location>
        <begin position="912"/>
        <end position="960"/>
    </location>
</feature>
<dbReference type="PANTHER" id="PTHR18937">
    <property type="entry name" value="STRUCTURAL MAINTENANCE OF CHROMOSOMES SMC FAMILY MEMBER"/>
    <property type="match status" value="1"/>
</dbReference>
<dbReference type="InterPro" id="IPR024704">
    <property type="entry name" value="SMC"/>
</dbReference>
<feature type="coiled-coil region" evidence="12">
    <location>
        <begin position="170"/>
        <end position="218"/>
    </location>
</feature>
<keyword evidence="7 12" id="KW-0175">Coiled coil</keyword>
<dbReference type="Gene3D" id="1.20.1060.20">
    <property type="match status" value="1"/>
</dbReference>
<evidence type="ECO:0000256" key="2">
    <source>
        <dbReference type="ARBA" id="ARBA00004286"/>
    </source>
</evidence>
<comment type="caution">
    <text evidence="15">The sequence shown here is derived from an EMBL/GenBank/DDBJ whole genome shotgun (WGS) entry which is preliminary data.</text>
</comment>
<keyword evidence="5" id="KW-0132">Cell division</keyword>
<evidence type="ECO:0000256" key="4">
    <source>
        <dbReference type="ARBA" id="ARBA00022454"/>
    </source>
</evidence>
<dbReference type="Gene3D" id="3.40.50.10420">
    <property type="entry name" value="NagB/RpiA/CoA transferase-like"/>
    <property type="match status" value="1"/>
</dbReference>
<dbReference type="Gene3D" id="3.30.70.1620">
    <property type="match status" value="1"/>
</dbReference>
<evidence type="ECO:0000256" key="12">
    <source>
        <dbReference type="SAM" id="Coils"/>
    </source>
</evidence>
<feature type="compositionally biased region" description="Basic and acidic residues" evidence="13">
    <location>
        <begin position="364"/>
        <end position="381"/>
    </location>
</feature>
<protein>
    <recommendedName>
        <fullName evidence="11">Structural maintenance of chromosomes protein</fullName>
    </recommendedName>
</protein>
<dbReference type="InterPro" id="IPR002698">
    <property type="entry name" value="FTHF_cligase"/>
</dbReference>
<dbReference type="Proteomes" id="UP001396334">
    <property type="component" value="Unassembled WGS sequence"/>
</dbReference>
<dbReference type="SUPFAM" id="SSF75553">
    <property type="entry name" value="Smc hinge domain"/>
    <property type="match status" value="1"/>
</dbReference>
<evidence type="ECO:0000256" key="1">
    <source>
        <dbReference type="ARBA" id="ARBA00004123"/>
    </source>
</evidence>
<dbReference type="Pfam" id="PF01812">
    <property type="entry name" value="5-FTHF_cyc-lig"/>
    <property type="match status" value="1"/>
</dbReference>
<proteinExistence type="inferred from homology"/>
<accession>A0ABR2P243</accession>
<evidence type="ECO:0000259" key="14">
    <source>
        <dbReference type="SMART" id="SM00968"/>
    </source>
</evidence>
<feature type="region of interest" description="Disordered" evidence="13">
    <location>
        <begin position="361"/>
        <end position="381"/>
    </location>
</feature>
<dbReference type="InterPro" id="IPR028468">
    <property type="entry name" value="Smc1_ABC"/>
</dbReference>
<evidence type="ECO:0000313" key="15">
    <source>
        <dbReference type="EMBL" id="KAK8982337.1"/>
    </source>
</evidence>
<evidence type="ECO:0000256" key="3">
    <source>
        <dbReference type="ARBA" id="ARBA00005597"/>
    </source>
</evidence>
<evidence type="ECO:0000256" key="5">
    <source>
        <dbReference type="ARBA" id="ARBA00022618"/>
    </source>
</evidence>
<evidence type="ECO:0000256" key="7">
    <source>
        <dbReference type="ARBA" id="ARBA00023054"/>
    </source>
</evidence>
<dbReference type="InterPro" id="IPR036277">
    <property type="entry name" value="SMC_hinge_sf"/>
</dbReference>
<evidence type="ECO:0000256" key="13">
    <source>
        <dbReference type="SAM" id="MobiDB-lite"/>
    </source>
</evidence>
<name>A0ABR2P243_9ROSI</name>
<dbReference type="InterPro" id="IPR027417">
    <property type="entry name" value="P-loop_NTPase"/>
</dbReference>
<dbReference type="InterPro" id="IPR024185">
    <property type="entry name" value="FTHF_cligase-like_sf"/>
</dbReference>
<feature type="domain" description="SMC hinge" evidence="14">
    <location>
        <begin position="580"/>
        <end position="714"/>
    </location>
</feature>
<comment type="similarity">
    <text evidence="3">Belongs to the SMC family. SMC1 subfamily.</text>
</comment>
<evidence type="ECO:0000256" key="8">
    <source>
        <dbReference type="ARBA" id="ARBA00023242"/>
    </source>
</evidence>